<dbReference type="RefSeq" id="WP_018030019.1">
    <property type="nucleotide sequence ID" value="NZ_LS483343.1"/>
</dbReference>
<dbReference type="Proteomes" id="UP000249495">
    <property type="component" value="Chromosome 1"/>
</dbReference>
<accession>A0A2X3W8E4</accession>
<dbReference type="KEGG" id="sfer:NCTC12278_01168"/>
<gene>
    <name evidence="1" type="ORF">NCTC12278_01168</name>
</gene>
<dbReference type="STRING" id="1123303.GCA_000372425_00691"/>
<protein>
    <submittedName>
        <fullName evidence="1">Uncharacterized protein</fullName>
    </submittedName>
</protein>
<evidence type="ECO:0000313" key="2">
    <source>
        <dbReference type="Proteomes" id="UP000249495"/>
    </source>
</evidence>
<name>A0A2X3W8E4_9STRE</name>
<proteinExistence type="predicted"/>
<dbReference type="AlphaFoldDB" id="A0A2X3W8E4"/>
<organism evidence="1 2">
    <name type="scientific">Streptococcus ferus</name>
    <dbReference type="NCBI Taxonomy" id="1345"/>
    <lineage>
        <taxon>Bacteria</taxon>
        <taxon>Bacillati</taxon>
        <taxon>Bacillota</taxon>
        <taxon>Bacilli</taxon>
        <taxon>Lactobacillales</taxon>
        <taxon>Streptococcaceae</taxon>
        <taxon>Streptococcus</taxon>
    </lineage>
</organism>
<evidence type="ECO:0000313" key="1">
    <source>
        <dbReference type="EMBL" id="SQF40596.1"/>
    </source>
</evidence>
<reference evidence="1 2" key="1">
    <citation type="submission" date="2018-06" db="EMBL/GenBank/DDBJ databases">
        <authorList>
            <consortium name="Pathogen Informatics"/>
            <person name="Doyle S."/>
        </authorList>
    </citation>
    <scope>NUCLEOTIDE SEQUENCE [LARGE SCALE GENOMIC DNA]</scope>
    <source>
        <strain evidence="1 2">NCTC12278</strain>
    </source>
</reference>
<dbReference type="EMBL" id="LS483343">
    <property type="protein sequence ID" value="SQF40596.1"/>
    <property type="molecule type" value="Genomic_DNA"/>
</dbReference>
<sequence>MTKGDQLRQKELELSEQLEDKGRQRGRAEQLYSDFEWYASDAQFLEQQLREAAYQSKYAWQLEDTANQMRASKLQLFNDLTDYIDRLKKDERYIEDQLDVLYTEKQKAFWEEEEKRYGY</sequence>
<keyword evidence="2" id="KW-1185">Reference proteome</keyword>
<dbReference type="OrthoDB" id="2223555at2"/>